<dbReference type="InterPro" id="IPR008979">
    <property type="entry name" value="Galactose-bd-like_sf"/>
</dbReference>
<evidence type="ECO:0000259" key="2">
    <source>
        <dbReference type="Pfam" id="PF08547"/>
    </source>
</evidence>
<protein>
    <submittedName>
        <fullName evidence="3">NADH ubiquinone oxidoreductase</fullName>
    </submittedName>
</protein>
<dbReference type="SUPFAM" id="SSF49785">
    <property type="entry name" value="Galactose-binding domain-like"/>
    <property type="match status" value="1"/>
</dbReference>
<evidence type="ECO:0000313" key="3">
    <source>
        <dbReference type="EMBL" id="TQE92774.1"/>
    </source>
</evidence>
<evidence type="ECO:0000313" key="4">
    <source>
        <dbReference type="Proteomes" id="UP000315400"/>
    </source>
</evidence>
<reference evidence="3 4" key="1">
    <citation type="submission" date="2019-06" db="EMBL/GenBank/DDBJ databases">
        <title>Metagenome assembled Genome of Spiribacter salinus SL48-SHIP from the microbial mat of Salt Lake 48 (Novosibirsk region, Russia).</title>
        <authorList>
            <person name="Shipova A."/>
            <person name="Rozanov A.S."/>
            <person name="Bryanskaya A.V."/>
            <person name="Peltek S.E."/>
        </authorList>
    </citation>
    <scope>NUCLEOTIDE SEQUENCE [LARGE SCALE GENOMIC DNA]</scope>
    <source>
        <strain evidence="3">SL48-SHIP-2</strain>
    </source>
</reference>
<dbReference type="PANTHER" id="PTHR13194">
    <property type="entry name" value="COMPLEX I INTERMEDIATE-ASSOCIATED PROTEIN 30"/>
    <property type="match status" value="1"/>
</dbReference>
<dbReference type="InterPro" id="IPR039131">
    <property type="entry name" value="NDUFAF1"/>
</dbReference>
<dbReference type="PANTHER" id="PTHR13194:SF19">
    <property type="entry name" value="NAD(P)-BINDING ROSSMANN-FOLD SUPERFAMILY PROTEIN"/>
    <property type="match status" value="1"/>
</dbReference>
<comment type="caution">
    <text evidence="3">The sequence shown here is derived from an EMBL/GenBank/DDBJ whole genome shotgun (WGS) entry which is preliminary data.</text>
</comment>
<sequence length="181" mass="19845">MKVLRPGTLVLALAAASPGMGETGMTHLGGPDANWEFISDQVMGGVSTGRAQSEGAGETRVLRLQGRVSTENNGGFIQARLDLPRSLPAEARGIVLEVRGNDQTYYVHARTTGTVLPWNFYQASYEVSRDWQELRISFSDFEAQGLLLRKSLAPERIESLAIVAYGRDHDAEISLRSIGYY</sequence>
<dbReference type="Proteomes" id="UP000315400">
    <property type="component" value="Unassembled WGS sequence"/>
</dbReference>
<evidence type="ECO:0000256" key="1">
    <source>
        <dbReference type="ARBA" id="ARBA00007884"/>
    </source>
</evidence>
<proteinExistence type="inferred from homology"/>
<name>A0A540V7M3_9GAMM</name>
<dbReference type="Pfam" id="PF08547">
    <property type="entry name" value="CIA30"/>
    <property type="match status" value="1"/>
</dbReference>
<comment type="similarity">
    <text evidence="1">Belongs to the CIA30 family.</text>
</comment>
<gene>
    <name evidence="3" type="ORF">FKY71_19165</name>
</gene>
<accession>A0A540V7M3</accession>
<dbReference type="EMBL" id="VIFK01000569">
    <property type="protein sequence ID" value="TQE92774.1"/>
    <property type="molecule type" value="Genomic_DNA"/>
</dbReference>
<dbReference type="AlphaFoldDB" id="A0A540V7M3"/>
<feature type="domain" description="NADH:ubiquinone oxidoreductase intermediate-associated protein 30" evidence="2">
    <location>
        <begin position="33"/>
        <end position="167"/>
    </location>
</feature>
<dbReference type="InterPro" id="IPR013857">
    <property type="entry name" value="NADH-UbQ_OxRdtase-assoc_prot30"/>
</dbReference>
<organism evidence="3 4">
    <name type="scientific">Spiribacter salinus</name>
    <dbReference type="NCBI Taxonomy" id="1335746"/>
    <lineage>
        <taxon>Bacteria</taxon>
        <taxon>Pseudomonadati</taxon>
        <taxon>Pseudomonadota</taxon>
        <taxon>Gammaproteobacteria</taxon>
        <taxon>Chromatiales</taxon>
        <taxon>Ectothiorhodospiraceae</taxon>
        <taxon>Spiribacter</taxon>
    </lineage>
</organism>
<keyword evidence="3" id="KW-0830">Ubiquinone</keyword>